<evidence type="ECO:0000259" key="1">
    <source>
        <dbReference type="Pfam" id="PF10551"/>
    </source>
</evidence>
<dbReference type="AlphaFoldDB" id="A0A225UWB6"/>
<organism evidence="2 3">
    <name type="scientific">Phytophthora megakarya</name>
    <dbReference type="NCBI Taxonomy" id="4795"/>
    <lineage>
        <taxon>Eukaryota</taxon>
        <taxon>Sar</taxon>
        <taxon>Stramenopiles</taxon>
        <taxon>Oomycota</taxon>
        <taxon>Peronosporomycetes</taxon>
        <taxon>Peronosporales</taxon>
        <taxon>Peronosporaceae</taxon>
        <taxon>Phytophthora</taxon>
    </lineage>
</organism>
<accession>A0A225UWB6</accession>
<feature type="domain" description="MULE transposase" evidence="1">
    <location>
        <begin position="133"/>
        <end position="212"/>
    </location>
</feature>
<gene>
    <name evidence="2" type="ORF">PHMEG_00032271</name>
</gene>
<protein>
    <recommendedName>
        <fullName evidence="1">MULE transposase domain-containing protein</fullName>
    </recommendedName>
</protein>
<dbReference type="OrthoDB" id="126614at2759"/>
<evidence type="ECO:0000313" key="2">
    <source>
        <dbReference type="EMBL" id="OWY97251.1"/>
    </source>
</evidence>
<comment type="caution">
    <text evidence="2">The sequence shown here is derived from an EMBL/GenBank/DDBJ whole genome shotgun (WGS) entry which is preliminary data.</text>
</comment>
<reference evidence="3" key="1">
    <citation type="submission" date="2017-03" db="EMBL/GenBank/DDBJ databases">
        <title>Phytopthora megakarya and P. palmivora, two closely related causual agents of cacao black pod achieved similar genome size and gene model numbers by different mechanisms.</title>
        <authorList>
            <person name="Ali S."/>
            <person name="Shao J."/>
            <person name="Larry D.J."/>
            <person name="Kronmiller B."/>
            <person name="Shen D."/>
            <person name="Strem M.D."/>
            <person name="Melnick R.L."/>
            <person name="Guiltinan M.J."/>
            <person name="Tyler B.M."/>
            <person name="Meinhardt L.W."/>
            <person name="Bailey B.A."/>
        </authorList>
    </citation>
    <scope>NUCLEOTIDE SEQUENCE [LARGE SCALE GENOMIC DNA]</scope>
    <source>
        <strain evidence="3">zdho120</strain>
    </source>
</reference>
<proteinExistence type="predicted"/>
<evidence type="ECO:0000313" key="3">
    <source>
        <dbReference type="Proteomes" id="UP000198211"/>
    </source>
</evidence>
<keyword evidence="3" id="KW-1185">Reference proteome</keyword>
<dbReference type="Proteomes" id="UP000198211">
    <property type="component" value="Unassembled WGS sequence"/>
</dbReference>
<dbReference type="Pfam" id="PF10551">
    <property type="entry name" value="MULE"/>
    <property type="match status" value="1"/>
</dbReference>
<dbReference type="InterPro" id="IPR018289">
    <property type="entry name" value="MULE_transposase_dom"/>
</dbReference>
<name>A0A225UWB6_9STRA</name>
<dbReference type="STRING" id="4795.A0A225UWB6"/>
<dbReference type="EMBL" id="NBNE01010682">
    <property type="protein sequence ID" value="OWY97251.1"/>
    <property type="molecule type" value="Genomic_DNA"/>
</dbReference>
<sequence length="495" mass="56891">MKEFVQAEIGMNSSVTPHVIFTRLCATMQGTPPLESQVQGYMKRWRAKNRDDSMQPVIDVCSRSMFELQQNPAQLIDELLVFCDSTYENGNLVPDIGDASDELPFRMGLTCYSLLHAYTTVQNDPRCVTVIHLDSTHNMTFFPLVYYCASQRRAEDIVSCLSYLKRFMLQRFATHFKPQYVMTDADGGQYNACANEIPKAKVLMCWFHVCQNVWKKSRKLPRLQRDGIFRDLNDLHFCRNEVEFETKKDNILSSWSTAGETCFKFGAVTKKIRRQWFDNPRFSKWQAFHTPPGYATTNNPVEQYHRIVKLVNSTSRATPIEMIQLLDQSRIGFLAKKMKFSSITQASKRLKAHYNKIKKRGELTARVLLPVGDLRSQLVLVKQTVSDQTTSNSAVMRTFGLRQMSSLNSLEETTTTVVATSTRKKKKKKSDFHADDWMHYPGPVNVAFTQSTISARISLKPLNAWEYLVQDLKLQFVDFNHVTSVPKGKMHDHTV</sequence>